<evidence type="ECO:0000313" key="1">
    <source>
        <dbReference type="EMBL" id="KAI0064372.1"/>
    </source>
</evidence>
<reference evidence="1" key="2">
    <citation type="journal article" date="2022" name="New Phytol.">
        <title>Evolutionary transition to the ectomycorrhizal habit in the genomes of a hyperdiverse lineage of mushroom-forming fungi.</title>
        <authorList>
            <person name="Looney B."/>
            <person name="Miyauchi S."/>
            <person name="Morin E."/>
            <person name="Drula E."/>
            <person name="Courty P.E."/>
            <person name="Kohler A."/>
            <person name="Kuo A."/>
            <person name="LaButti K."/>
            <person name="Pangilinan J."/>
            <person name="Lipzen A."/>
            <person name="Riley R."/>
            <person name="Andreopoulos W."/>
            <person name="He G."/>
            <person name="Johnson J."/>
            <person name="Nolan M."/>
            <person name="Tritt A."/>
            <person name="Barry K.W."/>
            <person name="Grigoriev I.V."/>
            <person name="Nagy L.G."/>
            <person name="Hibbett D."/>
            <person name="Henrissat B."/>
            <person name="Matheny P.B."/>
            <person name="Labbe J."/>
            <person name="Martin F.M."/>
        </authorList>
    </citation>
    <scope>NUCLEOTIDE SEQUENCE</scope>
    <source>
        <strain evidence="1">HHB10654</strain>
    </source>
</reference>
<organism evidence="1 2">
    <name type="scientific">Artomyces pyxidatus</name>
    <dbReference type="NCBI Taxonomy" id="48021"/>
    <lineage>
        <taxon>Eukaryota</taxon>
        <taxon>Fungi</taxon>
        <taxon>Dikarya</taxon>
        <taxon>Basidiomycota</taxon>
        <taxon>Agaricomycotina</taxon>
        <taxon>Agaricomycetes</taxon>
        <taxon>Russulales</taxon>
        <taxon>Auriscalpiaceae</taxon>
        <taxon>Artomyces</taxon>
    </lineage>
</organism>
<accession>A0ACB8T7B5</accession>
<evidence type="ECO:0000313" key="2">
    <source>
        <dbReference type="Proteomes" id="UP000814140"/>
    </source>
</evidence>
<dbReference type="Proteomes" id="UP000814140">
    <property type="component" value="Unassembled WGS sequence"/>
</dbReference>
<gene>
    <name evidence="1" type="ORF">BV25DRAFT_1823353</name>
</gene>
<proteinExistence type="predicted"/>
<comment type="caution">
    <text evidence="1">The sequence shown here is derived from an EMBL/GenBank/DDBJ whole genome shotgun (WGS) entry which is preliminary data.</text>
</comment>
<reference evidence="1" key="1">
    <citation type="submission" date="2021-03" db="EMBL/GenBank/DDBJ databases">
        <authorList>
            <consortium name="DOE Joint Genome Institute"/>
            <person name="Ahrendt S."/>
            <person name="Looney B.P."/>
            <person name="Miyauchi S."/>
            <person name="Morin E."/>
            <person name="Drula E."/>
            <person name="Courty P.E."/>
            <person name="Chicoki N."/>
            <person name="Fauchery L."/>
            <person name="Kohler A."/>
            <person name="Kuo A."/>
            <person name="Labutti K."/>
            <person name="Pangilinan J."/>
            <person name="Lipzen A."/>
            <person name="Riley R."/>
            <person name="Andreopoulos W."/>
            <person name="He G."/>
            <person name="Johnson J."/>
            <person name="Barry K.W."/>
            <person name="Grigoriev I.V."/>
            <person name="Nagy L."/>
            <person name="Hibbett D."/>
            <person name="Henrissat B."/>
            <person name="Matheny P.B."/>
            <person name="Labbe J."/>
            <person name="Martin F."/>
        </authorList>
    </citation>
    <scope>NUCLEOTIDE SEQUENCE</scope>
    <source>
        <strain evidence="1">HHB10654</strain>
    </source>
</reference>
<sequence>MVAEDGAPLPGPLPQASRYCDVSALCSVPITKPRAARASEDPRPPECQTAFPAPEATRQAAHAGWSGTDLREGDDLGPWKPPSSADRTVAPGSTRPLAVGEPR</sequence>
<protein>
    <submittedName>
        <fullName evidence="1">Uncharacterized protein</fullName>
    </submittedName>
</protein>
<name>A0ACB8T7B5_9AGAM</name>
<dbReference type="EMBL" id="MU277199">
    <property type="protein sequence ID" value="KAI0064372.1"/>
    <property type="molecule type" value="Genomic_DNA"/>
</dbReference>
<keyword evidence="2" id="KW-1185">Reference proteome</keyword>